<evidence type="ECO:0000313" key="3">
    <source>
        <dbReference type="Proteomes" id="UP000275385"/>
    </source>
</evidence>
<name>A0A420XWC0_9PEZI</name>
<dbReference type="Proteomes" id="UP000275385">
    <property type="component" value="Unassembled WGS sequence"/>
</dbReference>
<protein>
    <submittedName>
        <fullName evidence="2">Uncharacterized protein</fullName>
    </submittedName>
</protein>
<dbReference type="EMBL" id="QVQW01000140">
    <property type="protein sequence ID" value="RKU39840.1"/>
    <property type="molecule type" value="Genomic_DNA"/>
</dbReference>
<feature type="region of interest" description="Disordered" evidence="1">
    <location>
        <begin position="48"/>
        <end position="151"/>
    </location>
</feature>
<accession>A0A420XWC0</accession>
<evidence type="ECO:0000256" key="1">
    <source>
        <dbReference type="SAM" id="MobiDB-lite"/>
    </source>
</evidence>
<reference evidence="2 3" key="1">
    <citation type="submission" date="2018-08" db="EMBL/GenBank/DDBJ databases">
        <title>Draft genome of the lignicolous fungus Coniochaeta pulveracea.</title>
        <authorList>
            <person name="Borstlap C.J."/>
            <person name="De Witt R.N."/>
            <person name="Botha A."/>
            <person name="Volschenk H."/>
        </authorList>
    </citation>
    <scope>NUCLEOTIDE SEQUENCE [LARGE SCALE GENOMIC DNA]</scope>
    <source>
        <strain evidence="2 3">CAB683</strain>
    </source>
</reference>
<evidence type="ECO:0000313" key="2">
    <source>
        <dbReference type="EMBL" id="RKU39840.1"/>
    </source>
</evidence>
<feature type="compositionally biased region" description="Acidic residues" evidence="1">
    <location>
        <begin position="71"/>
        <end position="87"/>
    </location>
</feature>
<organism evidence="2 3">
    <name type="scientific">Coniochaeta pulveracea</name>
    <dbReference type="NCBI Taxonomy" id="177199"/>
    <lineage>
        <taxon>Eukaryota</taxon>
        <taxon>Fungi</taxon>
        <taxon>Dikarya</taxon>
        <taxon>Ascomycota</taxon>
        <taxon>Pezizomycotina</taxon>
        <taxon>Sordariomycetes</taxon>
        <taxon>Sordariomycetidae</taxon>
        <taxon>Coniochaetales</taxon>
        <taxon>Coniochaetaceae</taxon>
        <taxon>Coniochaeta</taxon>
    </lineage>
</organism>
<sequence>MRIMVQKNGNPSAWTRQKEVIVSQPATAVLVANAKKAMDEVAVIERELAAADEDQEESTGSAQALLKAGGEEDQPLEATEPEEEMVVVEDSHNIEAAEPEEEAEPEDEPSAGESASLVEIADADEAREEADNTIGEERVETNPQVSPGKPANYGKGFTRGDLVFWACHQNTRQEVCRDNIAATRRRYGFEWYC</sequence>
<gene>
    <name evidence="2" type="ORF">DL546_000121</name>
</gene>
<dbReference type="AlphaFoldDB" id="A0A420XWC0"/>
<proteinExistence type="predicted"/>
<comment type="caution">
    <text evidence="2">The sequence shown here is derived from an EMBL/GenBank/DDBJ whole genome shotgun (WGS) entry which is preliminary data.</text>
</comment>
<feature type="compositionally biased region" description="Low complexity" evidence="1">
    <location>
        <begin position="111"/>
        <end position="120"/>
    </location>
</feature>
<feature type="compositionally biased region" description="Acidic residues" evidence="1">
    <location>
        <begin position="97"/>
        <end position="110"/>
    </location>
</feature>
<keyword evidence="3" id="KW-1185">Reference proteome</keyword>